<proteinExistence type="predicted"/>
<protein>
    <submittedName>
        <fullName evidence="1">10550_t:CDS:1</fullName>
    </submittedName>
</protein>
<reference evidence="1" key="1">
    <citation type="submission" date="2021-06" db="EMBL/GenBank/DDBJ databases">
        <authorList>
            <person name="Kallberg Y."/>
            <person name="Tangrot J."/>
            <person name="Rosling A."/>
        </authorList>
    </citation>
    <scope>NUCLEOTIDE SEQUENCE</scope>
    <source>
        <strain evidence="1">FL966</strain>
    </source>
</reference>
<gene>
    <name evidence="1" type="ORF">CPELLU_LOCUS9278</name>
</gene>
<keyword evidence="2" id="KW-1185">Reference proteome</keyword>
<comment type="caution">
    <text evidence="1">The sequence shown here is derived from an EMBL/GenBank/DDBJ whole genome shotgun (WGS) entry which is preliminary data.</text>
</comment>
<sequence length="127" mass="14790">MDPLNGIISDLLSTTLQDVVVTPPPYHPAENLDDKVMKTYQQMLKNVKLKNHTESLIHAFYLGEMLTKTDPKQQTFYRKVITKHYFMATTRAFWLFEAYGPAQIYRTKSINVTIMARMKAEDFRSLV</sequence>
<dbReference type="Proteomes" id="UP000789759">
    <property type="component" value="Unassembled WGS sequence"/>
</dbReference>
<name>A0A9N9H625_9GLOM</name>
<organism evidence="1 2">
    <name type="scientific">Cetraspora pellucida</name>
    <dbReference type="NCBI Taxonomy" id="1433469"/>
    <lineage>
        <taxon>Eukaryota</taxon>
        <taxon>Fungi</taxon>
        <taxon>Fungi incertae sedis</taxon>
        <taxon>Mucoromycota</taxon>
        <taxon>Glomeromycotina</taxon>
        <taxon>Glomeromycetes</taxon>
        <taxon>Diversisporales</taxon>
        <taxon>Gigasporaceae</taxon>
        <taxon>Cetraspora</taxon>
    </lineage>
</organism>
<evidence type="ECO:0000313" key="1">
    <source>
        <dbReference type="EMBL" id="CAG8649927.1"/>
    </source>
</evidence>
<evidence type="ECO:0000313" key="2">
    <source>
        <dbReference type="Proteomes" id="UP000789759"/>
    </source>
</evidence>
<dbReference type="AlphaFoldDB" id="A0A9N9H625"/>
<accession>A0A9N9H625</accession>
<dbReference type="EMBL" id="CAJVQA010007010">
    <property type="protein sequence ID" value="CAG8649927.1"/>
    <property type="molecule type" value="Genomic_DNA"/>
</dbReference>
<dbReference type="OrthoDB" id="2333764at2759"/>